<dbReference type="EMBL" id="JACGWJ010000024">
    <property type="protein sequence ID" value="KAL0319677.1"/>
    <property type="molecule type" value="Genomic_DNA"/>
</dbReference>
<evidence type="ECO:0000313" key="2">
    <source>
        <dbReference type="EMBL" id="KAL0319677.1"/>
    </source>
</evidence>
<organism evidence="2">
    <name type="scientific">Sesamum radiatum</name>
    <name type="common">Black benniseed</name>
    <dbReference type="NCBI Taxonomy" id="300843"/>
    <lineage>
        <taxon>Eukaryota</taxon>
        <taxon>Viridiplantae</taxon>
        <taxon>Streptophyta</taxon>
        <taxon>Embryophyta</taxon>
        <taxon>Tracheophyta</taxon>
        <taxon>Spermatophyta</taxon>
        <taxon>Magnoliopsida</taxon>
        <taxon>eudicotyledons</taxon>
        <taxon>Gunneridae</taxon>
        <taxon>Pentapetalae</taxon>
        <taxon>asterids</taxon>
        <taxon>lamiids</taxon>
        <taxon>Lamiales</taxon>
        <taxon>Pedaliaceae</taxon>
        <taxon>Sesamum</taxon>
    </lineage>
</organism>
<gene>
    <name evidence="2" type="ORF">Sradi_5229200</name>
</gene>
<reference evidence="2" key="2">
    <citation type="journal article" date="2024" name="Plant">
        <title>Genomic evolution and insights into agronomic trait innovations of Sesamum species.</title>
        <authorList>
            <person name="Miao H."/>
            <person name="Wang L."/>
            <person name="Qu L."/>
            <person name="Liu H."/>
            <person name="Sun Y."/>
            <person name="Le M."/>
            <person name="Wang Q."/>
            <person name="Wei S."/>
            <person name="Zheng Y."/>
            <person name="Lin W."/>
            <person name="Duan Y."/>
            <person name="Cao H."/>
            <person name="Xiong S."/>
            <person name="Wang X."/>
            <person name="Wei L."/>
            <person name="Li C."/>
            <person name="Ma Q."/>
            <person name="Ju M."/>
            <person name="Zhao R."/>
            <person name="Li G."/>
            <person name="Mu C."/>
            <person name="Tian Q."/>
            <person name="Mei H."/>
            <person name="Zhang T."/>
            <person name="Gao T."/>
            <person name="Zhang H."/>
        </authorList>
    </citation>
    <scope>NUCLEOTIDE SEQUENCE</scope>
    <source>
        <strain evidence="2">G02</strain>
    </source>
</reference>
<evidence type="ECO:0000256" key="1">
    <source>
        <dbReference type="SAM" id="MobiDB-lite"/>
    </source>
</evidence>
<feature type="region of interest" description="Disordered" evidence="1">
    <location>
        <begin position="1"/>
        <end position="67"/>
    </location>
</feature>
<name>A0AAW2LMI1_SESRA</name>
<comment type="caution">
    <text evidence="2">The sequence shown here is derived from an EMBL/GenBank/DDBJ whole genome shotgun (WGS) entry which is preliminary data.</text>
</comment>
<accession>A0AAW2LMI1</accession>
<dbReference type="AlphaFoldDB" id="A0AAW2LMI1"/>
<proteinExistence type="predicted"/>
<reference evidence="2" key="1">
    <citation type="submission" date="2020-06" db="EMBL/GenBank/DDBJ databases">
        <authorList>
            <person name="Li T."/>
            <person name="Hu X."/>
            <person name="Zhang T."/>
            <person name="Song X."/>
            <person name="Zhang H."/>
            <person name="Dai N."/>
            <person name="Sheng W."/>
            <person name="Hou X."/>
            <person name="Wei L."/>
        </authorList>
    </citation>
    <scope>NUCLEOTIDE SEQUENCE</scope>
    <source>
        <strain evidence="2">G02</strain>
        <tissue evidence="2">Leaf</tissue>
    </source>
</reference>
<sequence length="84" mass="8935">MDNAPNPFTEPLVLHIGGGRGSGEESPLKAAIDPIVGDAPSEGAPDARARAPVDALESQVEKERKKTPLVGRKYEDVTPLPFFL</sequence>
<protein>
    <submittedName>
        <fullName evidence="2">Uncharacterized protein</fullName>
    </submittedName>
</protein>